<feature type="transmembrane region" description="Helical" evidence="6">
    <location>
        <begin position="43"/>
        <end position="61"/>
    </location>
</feature>
<comment type="caution">
    <text evidence="8">The sequence shown here is derived from an EMBL/GenBank/DDBJ whole genome shotgun (WGS) entry which is preliminary data.</text>
</comment>
<evidence type="ECO:0000256" key="5">
    <source>
        <dbReference type="ARBA" id="ARBA00023136"/>
    </source>
</evidence>
<organism evidence="8 9">
    <name type="scientific">Candidatus Gallacutalibacter pullicola</name>
    <dbReference type="NCBI Taxonomy" id="2840830"/>
    <lineage>
        <taxon>Bacteria</taxon>
        <taxon>Bacillati</taxon>
        <taxon>Bacillota</taxon>
        <taxon>Clostridia</taxon>
        <taxon>Eubacteriales</taxon>
        <taxon>Candidatus Gallacutalibacter</taxon>
    </lineage>
</organism>
<reference evidence="8" key="2">
    <citation type="journal article" date="2021" name="PeerJ">
        <title>Extensive microbial diversity within the chicken gut microbiome revealed by metagenomics and culture.</title>
        <authorList>
            <person name="Gilroy R."/>
            <person name="Ravi A."/>
            <person name="Getino M."/>
            <person name="Pursley I."/>
            <person name="Horton D.L."/>
            <person name="Alikhan N.F."/>
            <person name="Baker D."/>
            <person name="Gharbi K."/>
            <person name="Hall N."/>
            <person name="Watson M."/>
            <person name="Adriaenssens E.M."/>
            <person name="Foster-Nyarko E."/>
            <person name="Jarju S."/>
            <person name="Secka A."/>
            <person name="Antonio M."/>
            <person name="Oren A."/>
            <person name="Chaudhuri R.R."/>
            <person name="La Ragione R."/>
            <person name="Hildebrand F."/>
            <person name="Pallen M.J."/>
        </authorList>
    </citation>
    <scope>NUCLEOTIDE SEQUENCE</scope>
    <source>
        <strain evidence="8">ChiSjej1B19-7085</strain>
    </source>
</reference>
<dbReference type="GO" id="GO:0005886">
    <property type="term" value="C:plasma membrane"/>
    <property type="evidence" value="ECO:0007669"/>
    <property type="project" value="UniProtKB-SubCell"/>
</dbReference>
<dbReference type="Proteomes" id="UP000886785">
    <property type="component" value="Unassembled WGS sequence"/>
</dbReference>
<proteinExistence type="inferred from homology"/>
<comment type="similarity">
    <text evidence="2 6">Belongs to the 4-toluene sulfonate uptake permease (TSUP) (TC 2.A.102) family.</text>
</comment>
<dbReference type="Pfam" id="PF01925">
    <property type="entry name" value="TauE"/>
    <property type="match status" value="1"/>
</dbReference>
<feature type="transmembrane region" description="Helical" evidence="6">
    <location>
        <begin position="7"/>
        <end position="31"/>
    </location>
</feature>
<evidence type="ECO:0000256" key="6">
    <source>
        <dbReference type="RuleBase" id="RU363041"/>
    </source>
</evidence>
<name>A0A9D1DSN2_9FIRM</name>
<feature type="region of interest" description="Disordered" evidence="7">
    <location>
        <begin position="124"/>
        <end position="143"/>
    </location>
</feature>
<dbReference type="EMBL" id="DVHF01000141">
    <property type="protein sequence ID" value="HIR58186.1"/>
    <property type="molecule type" value="Genomic_DNA"/>
</dbReference>
<dbReference type="PANTHER" id="PTHR43701:SF2">
    <property type="entry name" value="MEMBRANE TRANSPORTER PROTEIN YJNA-RELATED"/>
    <property type="match status" value="1"/>
</dbReference>
<accession>A0A9D1DSN2</accession>
<keyword evidence="5 6" id="KW-0472">Membrane</keyword>
<keyword evidence="4 6" id="KW-1133">Transmembrane helix</keyword>
<keyword evidence="6" id="KW-1003">Cell membrane</keyword>
<comment type="subcellular location">
    <subcellularLocation>
        <location evidence="6">Cell membrane</location>
        <topology evidence="6">Multi-pass membrane protein</topology>
    </subcellularLocation>
    <subcellularLocation>
        <location evidence="1">Membrane</location>
        <topology evidence="1">Multi-pass membrane protein</topology>
    </subcellularLocation>
</comment>
<gene>
    <name evidence="8" type="ORF">IAA54_11025</name>
</gene>
<dbReference type="InterPro" id="IPR002781">
    <property type="entry name" value="TM_pro_TauE-like"/>
</dbReference>
<sequence>MNYLWMALAGLGSGILGAMGMGGGGILIIYLTLIAGLDQRTSQGINLLLFIPCAVAALIPYARKGLIRWKTALWFALLGLAGAALGTYLSGIIETSLLRKGFAILLAAAGLFQLFCKAPPCPAHRRAGPPPGRRPGPNSRRAS</sequence>
<dbReference type="AlphaFoldDB" id="A0A9D1DSN2"/>
<protein>
    <recommendedName>
        <fullName evidence="6">Probable membrane transporter protein</fullName>
    </recommendedName>
</protein>
<dbReference type="PANTHER" id="PTHR43701">
    <property type="entry name" value="MEMBRANE TRANSPORTER PROTEIN MJ0441-RELATED"/>
    <property type="match status" value="1"/>
</dbReference>
<feature type="transmembrane region" description="Helical" evidence="6">
    <location>
        <begin position="73"/>
        <end position="91"/>
    </location>
</feature>
<evidence type="ECO:0000256" key="4">
    <source>
        <dbReference type="ARBA" id="ARBA00022989"/>
    </source>
</evidence>
<keyword evidence="3 6" id="KW-0812">Transmembrane</keyword>
<evidence type="ECO:0000313" key="9">
    <source>
        <dbReference type="Proteomes" id="UP000886785"/>
    </source>
</evidence>
<reference evidence="8" key="1">
    <citation type="submission" date="2020-10" db="EMBL/GenBank/DDBJ databases">
        <authorList>
            <person name="Gilroy R."/>
        </authorList>
    </citation>
    <scope>NUCLEOTIDE SEQUENCE</scope>
    <source>
        <strain evidence="8">ChiSjej1B19-7085</strain>
    </source>
</reference>
<evidence type="ECO:0000256" key="1">
    <source>
        <dbReference type="ARBA" id="ARBA00004141"/>
    </source>
</evidence>
<evidence type="ECO:0000256" key="7">
    <source>
        <dbReference type="SAM" id="MobiDB-lite"/>
    </source>
</evidence>
<evidence type="ECO:0000256" key="2">
    <source>
        <dbReference type="ARBA" id="ARBA00009142"/>
    </source>
</evidence>
<evidence type="ECO:0000256" key="3">
    <source>
        <dbReference type="ARBA" id="ARBA00022692"/>
    </source>
</evidence>
<dbReference type="InterPro" id="IPR051598">
    <property type="entry name" value="TSUP/Inactive_protease-like"/>
</dbReference>
<evidence type="ECO:0000313" key="8">
    <source>
        <dbReference type="EMBL" id="HIR58186.1"/>
    </source>
</evidence>